<dbReference type="KEGG" id="pta:HPL003_14670"/>
<dbReference type="PRINTS" id="PR00111">
    <property type="entry name" value="ABHYDROLASE"/>
</dbReference>
<dbReference type="eggNOG" id="COG0596">
    <property type="taxonomic scope" value="Bacteria"/>
</dbReference>
<evidence type="ECO:0000313" key="3">
    <source>
        <dbReference type="Proteomes" id="UP000005876"/>
    </source>
</evidence>
<dbReference type="STRING" id="985665.HPL003_14670"/>
<dbReference type="OrthoDB" id="9797695at2"/>
<dbReference type="AlphaFoldDB" id="G7W2A1"/>
<evidence type="ECO:0000313" key="2">
    <source>
        <dbReference type="EMBL" id="AET59685.1"/>
    </source>
</evidence>
<reference evidence="2 3" key="3">
    <citation type="journal article" date="2012" name="J. Bacteriol.">
        <title>Genome Sequence of Paenibacillus terrae HPL-003, a Xylanase-Producing Bacterium Isolated from Soil Found in Forest Residue.</title>
        <authorList>
            <person name="Shin S.H."/>
            <person name="Kim S."/>
            <person name="Kim J.Y."/>
            <person name="Song H.Y."/>
            <person name="Cho S.J."/>
            <person name="Kim D.R."/>
            <person name="Lee K.I."/>
            <person name="Lim H.K."/>
            <person name="Park N.J."/>
            <person name="Hwang I.T."/>
            <person name="Yang K.S."/>
        </authorList>
    </citation>
    <scope>NUCLEOTIDE SEQUENCE [LARGE SCALE GENOMIC DNA]</scope>
    <source>
        <strain evidence="2 3">HPL-003</strain>
    </source>
</reference>
<dbReference type="PANTHER" id="PTHR42977:SF1">
    <property type="entry name" value="BLR6576 PROTEIN"/>
    <property type="match status" value="1"/>
</dbReference>
<feature type="domain" description="AB hydrolase-1" evidence="1">
    <location>
        <begin position="27"/>
        <end position="269"/>
    </location>
</feature>
<dbReference type="InterPro" id="IPR000073">
    <property type="entry name" value="AB_hydrolase_1"/>
</dbReference>
<dbReference type="RefSeq" id="WP_014280407.1">
    <property type="nucleotide sequence ID" value="NC_016641.1"/>
</dbReference>
<dbReference type="FunFam" id="3.40.50.1820:FF:000173">
    <property type="entry name" value="Alpha/beta hydrolase"/>
    <property type="match status" value="1"/>
</dbReference>
<dbReference type="HOGENOM" id="CLU_020336_35_0_9"/>
<organism evidence="2 3">
    <name type="scientific">Paenibacillus terrae (strain HPL-003)</name>
    <dbReference type="NCBI Taxonomy" id="985665"/>
    <lineage>
        <taxon>Bacteria</taxon>
        <taxon>Bacillati</taxon>
        <taxon>Bacillota</taxon>
        <taxon>Bacilli</taxon>
        <taxon>Bacillales</taxon>
        <taxon>Paenibacillaceae</taxon>
        <taxon>Paenibacillus</taxon>
    </lineage>
</organism>
<dbReference type="EMBL" id="CP003107">
    <property type="protein sequence ID" value="AET59685.1"/>
    <property type="molecule type" value="Genomic_DNA"/>
</dbReference>
<sequence>MKISYHQQKVGDVEVFYREAGPKDGQVILLLHGFPSSSHMFRDLIPKLAEQYRVIAPDLAGFGHTITPPRSQFNFTFNSLFQVIEGFTEALSLKQYVLYVFDYGAPVGYRLAVAHPERIQAIISQNGNAYIEGFSDEWGSWETYWHSPTPENREACRDSLTPETIRNFQYLHGADASLVSPDGYSLDIAFMSRPEAEEIQLDLILDYRTNVDRYPDFQAYFRKYQPKLLAVWGKNDPAFLPAGAEAYKRDIPSAEVHLLDTGHFALETHAKEISELIQQFLRNDKKNNLNEPIDTTTF</sequence>
<evidence type="ECO:0000259" key="1">
    <source>
        <dbReference type="Pfam" id="PF00561"/>
    </source>
</evidence>
<dbReference type="InterPro" id="IPR051340">
    <property type="entry name" value="Haloalkane_dehalogenase"/>
</dbReference>
<gene>
    <name evidence="2" type="ordered locus">HPL003_14670</name>
</gene>
<dbReference type="SUPFAM" id="SSF53474">
    <property type="entry name" value="alpha/beta-Hydrolases"/>
    <property type="match status" value="1"/>
</dbReference>
<dbReference type="PRINTS" id="PR00412">
    <property type="entry name" value="EPOXHYDRLASE"/>
</dbReference>
<dbReference type="Proteomes" id="UP000005876">
    <property type="component" value="Chromosome"/>
</dbReference>
<dbReference type="GO" id="GO:0004301">
    <property type="term" value="F:epoxide hydrolase activity"/>
    <property type="evidence" value="ECO:0007669"/>
    <property type="project" value="TreeGrafter"/>
</dbReference>
<accession>G7W2A1</accession>
<protein>
    <submittedName>
        <fullName evidence="2">Zinc-containing alcohol dehydrogenase superfamily protein</fullName>
    </submittedName>
</protein>
<proteinExistence type="predicted"/>
<dbReference type="PANTHER" id="PTHR42977">
    <property type="entry name" value="HYDROLASE-RELATED"/>
    <property type="match status" value="1"/>
</dbReference>
<reference key="2">
    <citation type="submission" date="2011-11" db="EMBL/GenBank/DDBJ databases">
        <authorList>
            <person name="Shin S.H."/>
            <person name="Kim S."/>
            <person name="Kim J.Y."/>
        </authorList>
    </citation>
    <scope>NUCLEOTIDE SEQUENCE</scope>
    <source>
        <strain>HPL-003</strain>
    </source>
</reference>
<reference evidence="3" key="1">
    <citation type="submission" date="2011-11" db="EMBL/GenBank/DDBJ databases">
        <title>Complete sequence of Paenibacillus terrae HPL-003.</title>
        <authorList>
            <person name="Shin S.H."/>
            <person name="Kim S."/>
            <person name="Kim J.Y."/>
        </authorList>
    </citation>
    <scope>NUCLEOTIDE SEQUENCE [LARGE SCALE GENOMIC DNA]</scope>
    <source>
        <strain evidence="3">HPL-003</strain>
    </source>
</reference>
<name>G7W2A1_PAETH</name>
<dbReference type="InterPro" id="IPR000639">
    <property type="entry name" value="Epox_hydrolase-like"/>
</dbReference>
<dbReference type="Gene3D" id="3.40.50.1820">
    <property type="entry name" value="alpha/beta hydrolase"/>
    <property type="match status" value="1"/>
</dbReference>
<dbReference type="InterPro" id="IPR029058">
    <property type="entry name" value="AB_hydrolase_fold"/>
</dbReference>
<dbReference type="Pfam" id="PF00561">
    <property type="entry name" value="Abhydrolase_1"/>
    <property type="match status" value="1"/>
</dbReference>